<reference evidence="9" key="1">
    <citation type="submission" date="2015-09" db="EMBL/GenBank/DDBJ databases">
        <authorList>
            <consortium name="Pathogen Informatics"/>
        </authorList>
    </citation>
    <scope>NUCLEOTIDE SEQUENCE [LARGE SCALE GENOMIC DNA]</scope>
    <source>
        <strain evidence="9">Lake Konstanz</strain>
    </source>
</reference>
<keyword evidence="5 7" id="KW-0472">Membrane</keyword>
<dbReference type="OMA" id="RSACEYI"/>
<keyword evidence="4" id="KW-0496">Mitochondrion</keyword>
<feature type="transmembrane region" description="Helical" evidence="7">
    <location>
        <begin position="542"/>
        <end position="565"/>
    </location>
</feature>
<keyword evidence="9" id="KW-1185">Reference proteome</keyword>
<evidence type="ECO:0000256" key="3">
    <source>
        <dbReference type="ARBA" id="ARBA00022989"/>
    </source>
</evidence>
<keyword evidence="6" id="KW-0175">Coiled coil</keyword>
<evidence type="ECO:0000256" key="1">
    <source>
        <dbReference type="ARBA" id="ARBA00004225"/>
    </source>
</evidence>
<dbReference type="OrthoDB" id="413313at2759"/>
<gene>
    <name evidence="8" type="ORF">BSAL_59250</name>
</gene>
<keyword evidence="2 7" id="KW-0812">Transmembrane</keyword>
<dbReference type="Pfam" id="PF08637">
    <property type="entry name" value="NCA2"/>
    <property type="match status" value="1"/>
</dbReference>
<keyword evidence="3 7" id="KW-1133">Transmembrane helix</keyword>
<dbReference type="AlphaFoldDB" id="A0A0S4ITM2"/>
<evidence type="ECO:0000256" key="2">
    <source>
        <dbReference type="ARBA" id="ARBA00022692"/>
    </source>
</evidence>
<dbReference type="VEuPathDB" id="TriTrypDB:BSAL_59250"/>
<dbReference type="Proteomes" id="UP000051952">
    <property type="component" value="Unassembled WGS sequence"/>
</dbReference>
<name>A0A0S4ITM2_BODSA</name>
<comment type="subcellular location">
    <subcellularLocation>
        <location evidence="1">Mitochondrion membrane</location>
        <topology evidence="1">Multi-pass membrane protein</topology>
    </subcellularLocation>
</comment>
<evidence type="ECO:0000256" key="4">
    <source>
        <dbReference type="ARBA" id="ARBA00023128"/>
    </source>
</evidence>
<protein>
    <submittedName>
        <fullName evidence="8">Transmembrane protein, putative</fullName>
    </submittedName>
</protein>
<sequence length="693" mass="78701">MNLLAGTTIAFASNLEHSTNEALRLFVHGAWAPEEVNLLRCLRHVDDIVKATTGTHNNNNSCSESEVEAMLAGLSAALMEGTDVLPSDTPWKRRWLNALRLDAKRPKTPPTPYGSPRRNIEMNIAVHFGSPVRADQSGSMNEATPEEAVALRVALAQIVLLRHLAFAHLREMEAMHLEIQHYLSYWRWGLEHPRRCCWHQLISGRRHVWAGLWNGMLRFAVHATTRETIAKVTDLQGMEVYVVKSIGRIYNAIEGLRHAVETATLDEPEVADVLAVLQGAVTRAVHAMTRRSYRTCGNHLAGHGSHGSFYHNNANKIPHVESAIIGDEDHTPETNIPSLWAQKQTQRIAALAKEQFAWMGSWRAALRTHMAPPIGRYWSGVVLVMCVLIPSCRLLITTSMDDAQHAGRRVRSACEYIFRWYVKGPAENLYQSLYSSREGVEDRRAKLRNDIESMAKMIEDYHEDYYDEGSISHGELEDIRRNAIEGDYGLISRHLEQAIRHPIKGFFFGNLVRLTLIQVQHLKLDVARVLASFDEVLEANDVNFRMMALGPLVLLSVGIVSYSVFRKKKKRRPALAKMRMLWRSLHRLITFARADEEDGEHEELRFTTDRNGGGGNLAPSSTNSFLDEEQQGRVVLTVHHLRLLREFLQGYQFVEAFLEDLDDLEAASSTRHQRLRTLDRMMGTHFFLAPRDD</sequence>
<evidence type="ECO:0000313" key="8">
    <source>
        <dbReference type="EMBL" id="CUF09787.1"/>
    </source>
</evidence>
<evidence type="ECO:0000256" key="7">
    <source>
        <dbReference type="SAM" id="Phobius"/>
    </source>
</evidence>
<evidence type="ECO:0000313" key="9">
    <source>
        <dbReference type="Proteomes" id="UP000051952"/>
    </source>
</evidence>
<proteinExistence type="predicted"/>
<organism evidence="8 9">
    <name type="scientific">Bodo saltans</name>
    <name type="common">Flagellated protozoan</name>
    <dbReference type="NCBI Taxonomy" id="75058"/>
    <lineage>
        <taxon>Eukaryota</taxon>
        <taxon>Discoba</taxon>
        <taxon>Euglenozoa</taxon>
        <taxon>Kinetoplastea</taxon>
        <taxon>Metakinetoplastina</taxon>
        <taxon>Eubodonida</taxon>
        <taxon>Bodonidae</taxon>
        <taxon>Bodo</taxon>
    </lineage>
</organism>
<dbReference type="EMBL" id="CYKH01000239">
    <property type="protein sequence ID" value="CUF09787.1"/>
    <property type="molecule type" value="Genomic_DNA"/>
</dbReference>
<evidence type="ECO:0000256" key="5">
    <source>
        <dbReference type="ARBA" id="ARBA00023136"/>
    </source>
</evidence>
<dbReference type="InterPro" id="IPR013946">
    <property type="entry name" value="NCA2-like"/>
</dbReference>
<dbReference type="GO" id="GO:0005741">
    <property type="term" value="C:mitochondrial outer membrane"/>
    <property type="evidence" value="ECO:0007669"/>
    <property type="project" value="TreeGrafter"/>
</dbReference>
<dbReference type="PANTHER" id="PTHR28234">
    <property type="entry name" value="NUCLEAR CONTROL OF ATPASE PROTEIN 2"/>
    <property type="match status" value="1"/>
</dbReference>
<evidence type="ECO:0000256" key="6">
    <source>
        <dbReference type="SAM" id="Coils"/>
    </source>
</evidence>
<accession>A0A0S4ITM2</accession>
<feature type="coiled-coil region" evidence="6">
    <location>
        <begin position="437"/>
        <end position="464"/>
    </location>
</feature>
<dbReference type="PANTHER" id="PTHR28234:SF1">
    <property type="entry name" value="NUCLEAR CONTROL OF ATPASE PROTEIN 2"/>
    <property type="match status" value="1"/>
</dbReference>